<feature type="compositionally biased region" description="Low complexity" evidence="1">
    <location>
        <begin position="208"/>
        <end position="226"/>
    </location>
</feature>
<dbReference type="RefSeq" id="WP_179550974.1">
    <property type="nucleotide sequence ID" value="NZ_JACCFI010000001.1"/>
</dbReference>
<dbReference type="AlphaFoldDB" id="A0A852WTC6"/>
<name>A0A852WTC6_9MICO</name>
<dbReference type="EMBL" id="JACCFI010000001">
    <property type="protein sequence ID" value="NYG20947.1"/>
    <property type="molecule type" value="Genomic_DNA"/>
</dbReference>
<organism evidence="2 3">
    <name type="scientific">Agromyces hippuratus</name>
    <dbReference type="NCBI Taxonomy" id="286438"/>
    <lineage>
        <taxon>Bacteria</taxon>
        <taxon>Bacillati</taxon>
        <taxon>Actinomycetota</taxon>
        <taxon>Actinomycetes</taxon>
        <taxon>Micrococcales</taxon>
        <taxon>Microbacteriaceae</taxon>
        <taxon>Agromyces</taxon>
    </lineage>
</organism>
<proteinExistence type="predicted"/>
<evidence type="ECO:0000313" key="2">
    <source>
        <dbReference type="EMBL" id="NYG20947.1"/>
    </source>
</evidence>
<feature type="region of interest" description="Disordered" evidence="1">
    <location>
        <begin position="208"/>
        <end position="246"/>
    </location>
</feature>
<evidence type="ECO:0000313" key="3">
    <source>
        <dbReference type="Proteomes" id="UP000549066"/>
    </source>
</evidence>
<accession>A0A852WTC6</accession>
<sequence length="420" mass="45315">MEWYLVAEFRFCGRFSAQTQRPPSDPQWTWIDEAEAQRRWHSAGAELTVVPPADPMTGRVPYVVVITCGASPSYTVRRFLAPIFCDLELWWKNTGDGLALDVVHAMVFPEPAEEWDEAHVSTTARIGPDGSVYLTRAFRTDPGVRGSWVTEPASELAPLGISRLRRAEPAWGMWNELLDLSMFPNGVLSAAQIDTVFVAMRDDVGRSSAAAQPESTAAAQQPAAPAGEPSTSAMGDPEAAAASRAGAPAGSGGFRFCGRFDPVRQDAVAASSWIREDEARRVMYEVGGELTLVGPEESGVPRAVVVVACGPNPGFHVSRQVPPGVPDLTMRWHQVGDHMLLDRVSIMDYDEPVTAGDEPALTACTDIAADGSRRLTLSSKGSETIDTAEMPPIEIAEAVRPVPRWGAWAELLDAPPAIAR</sequence>
<dbReference type="Proteomes" id="UP000549066">
    <property type="component" value="Unassembled WGS sequence"/>
</dbReference>
<keyword evidence="3" id="KW-1185">Reference proteome</keyword>
<reference evidence="2 3" key="1">
    <citation type="submission" date="2020-07" db="EMBL/GenBank/DDBJ databases">
        <title>Sequencing the genomes of 1000 actinobacteria strains.</title>
        <authorList>
            <person name="Klenk H.-P."/>
        </authorList>
    </citation>
    <scope>NUCLEOTIDE SEQUENCE [LARGE SCALE GENOMIC DNA]</scope>
    <source>
        <strain evidence="2 3">DSM 8598</strain>
    </source>
</reference>
<gene>
    <name evidence="2" type="ORF">BJY17_001694</name>
</gene>
<comment type="caution">
    <text evidence="2">The sequence shown here is derived from an EMBL/GenBank/DDBJ whole genome shotgun (WGS) entry which is preliminary data.</text>
</comment>
<protein>
    <submittedName>
        <fullName evidence="2">Uncharacterized protein</fullName>
    </submittedName>
</protein>
<evidence type="ECO:0000256" key="1">
    <source>
        <dbReference type="SAM" id="MobiDB-lite"/>
    </source>
</evidence>